<dbReference type="NCBIfam" id="TIGR00652">
    <property type="entry name" value="DapF"/>
    <property type="match status" value="1"/>
</dbReference>
<feature type="binding site" evidence="9">
    <location>
        <position position="11"/>
    </location>
    <ligand>
        <name>substrate</name>
    </ligand>
</feature>
<dbReference type="EC" id="5.1.1.7" evidence="3 9"/>
<feature type="site" description="Could be important to modulate the pK values of the two catalytic cysteine residues" evidence="9">
    <location>
        <position position="211"/>
    </location>
</feature>
<feature type="active site" description="Proton acceptor" evidence="9">
    <location>
        <position position="220"/>
    </location>
</feature>
<feature type="binding site" evidence="9">
    <location>
        <begin position="211"/>
        <end position="212"/>
    </location>
    <ligand>
        <name>substrate</name>
    </ligand>
</feature>
<feature type="site" description="Could be important to modulate the pK values of the two catalytic cysteine residues" evidence="9">
    <location>
        <position position="162"/>
    </location>
</feature>
<dbReference type="HAMAP" id="MF_00197">
    <property type="entry name" value="DAP_epimerase"/>
    <property type="match status" value="1"/>
</dbReference>
<dbReference type="GO" id="GO:0008837">
    <property type="term" value="F:diaminopimelate epimerase activity"/>
    <property type="evidence" value="ECO:0007669"/>
    <property type="project" value="UniProtKB-UniRule"/>
</dbReference>
<sequence length="279" mass="30497">MKFLKMHGAGNDFIVVNNLDKSMMFSQKQIAQLCDRHKGIGADGLILVEPSNEDAAFMDYYNADGTIAQMCGNGMRCLAKYVTDRQIVKKTQFTIASRAGRIGIELLKRTPAESTIRVDMGNVVFSAQKIPVISKKEEVIGAHFDWDGVTYSYGCASMGNPHMVVLTGDFDQTPIEAIGPYYEKHAMFPENCNISFAEVKDTNHIRMDTWERGDGRTLACGTGTCATVAVLHRLGKVDTAVEAQLSGGILSVELDGSHVWMTGPAQTVYEGSVDVEALQ</sequence>
<organism evidence="11 12">
    <name type="scientific">Pseudoramibacter alactolyticus ATCC 23263</name>
    <dbReference type="NCBI Taxonomy" id="887929"/>
    <lineage>
        <taxon>Bacteria</taxon>
        <taxon>Bacillati</taxon>
        <taxon>Bacillota</taxon>
        <taxon>Clostridia</taxon>
        <taxon>Eubacteriales</taxon>
        <taxon>Eubacteriaceae</taxon>
        <taxon>Pseudoramibacter</taxon>
    </lineage>
</organism>
<dbReference type="InterPro" id="IPR001653">
    <property type="entry name" value="DAP_epimerase_DapF"/>
</dbReference>
<feature type="binding site" evidence="9">
    <location>
        <position position="193"/>
    </location>
    <ligand>
        <name>substrate</name>
    </ligand>
</feature>
<evidence type="ECO:0000256" key="2">
    <source>
        <dbReference type="ARBA" id="ARBA00010219"/>
    </source>
</evidence>
<feature type="binding site" evidence="9">
    <location>
        <begin position="221"/>
        <end position="222"/>
    </location>
    <ligand>
        <name>substrate</name>
    </ligand>
</feature>
<dbReference type="EMBL" id="AEQN01000012">
    <property type="protein sequence ID" value="EFV02181.1"/>
    <property type="molecule type" value="Genomic_DNA"/>
</dbReference>
<feature type="binding site" evidence="9">
    <location>
        <position position="160"/>
    </location>
    <ligand>
        <name>substrate</name>
    </ligand>
</feature>
<comment type="caution">
    <text evidence="11">The sequence shown here is derived from an EMBL/GenBank/DDBJ whole genome shotgun (WGS) entry which is preliminary data.</text>
</comment>
<evidence type="ECO:0000256" key="7">
    <source>
        <dbReference type="ARBA" id="ARBA00023235"/>
    </source>
</evidence>
<dbReference type="RefSeq" id="WP_006598201.1">
    <property type="nucleotide sequence ID" value="NZ_GL622359.1"/>
</dbReference>
<comment type="catalytic activity">
    <reaction evidence="8 9">
        <text>(2S,6S)-2,6-diaminopimelate = meso-2,6-diaminopimelate</text>
        <dbReference type="Rhea" id="RHEA:15393"/>
        <dbReference type="ChEBI" id="CHEBI:57609"/>
        <dbReference type="ChEBI" id="CHEBI:57791"/>
        <dbReference type="EC" id="5.1.1.7"/>
    </reaction>
</comment>
<dbReference type="GO" id="GO:0009089">
    <property type="term" value="P:lysine biosynthetic process via diaminopimelate"/>
    <property type="evidence" value="ECO:0007669"/>
    <property type="project" value="UniProtKB-UniRule"/>
</dbReference>
<dbReference type="OrthoDB" id="9805408at2"/>
<dbReference type="GO" id="GO:0005829">
    <property type="term" value="C:cytosol"/>
    <property type="evidence" value="ECO:0007669"/>
    <property type="project" value="TreeGrafter"/>
</dbReference>
<comment type="similarity">
    <text evidence="2 9">Belongs to the diaminopimelate epimerase family.</text>
</comment>
<gene>
    <name evidence="9 11" type="primary">dapF</name>
    <name evidence="11" type="ORF">HMP0721_0777</name>
</gene>
<dbReference type="Gene3D" id="3.10.310.10">
    <property type="entry name" value="Diaminopimelate Epimerase, Chain A, domain 1"/>
    <property type="match status" value="2"/>
</dbReference>
<dbReference type="PANTHER" id="PTHR31689">
    <property type="entry name" value="DIAMINOPIMELATE EPIMERASE, CHLOROPLASTIC"/>
    <property type="match status" value="1"/>
</dbReference>
<dbReference type="Pfam" id="PF01678">
    <property type="entry name" value="DAP_epimerase"/>
    <property type="match status" value="2"/>
</dbReference>
<keyword evidence="7 9" id="KW-0413">Isomerase</keyword>
<feature type="active site" evidence="10">
    <location>
        <position position="71"/>
    </location>
</feature>
<evidence type="ECO:0000256" key="9">
    <source>
        <dbReference type="HAMAP-Rule" id="MF_00197"/>
    </source>
</evidence>
<proteinExistence type="inferred from homology"/>
<comment type="caution">
    <text evidence="9">Lacks conserved residue(s) required for the propagation of feature annotation.</text>
</comment>
<evidence type="ECO:0000256" key="5">
    <source>
        <dbReference type="ARBA" id="ARBA00022605"/>
    </source>
</evidence>
<comment type="subunit">
    <text evidence="9">Homodimer.</text>
</comment>
<evidence type="ECO:0000256" key="6">
    <source>
        <dbReference type="ARBA" id="ARBA00023154"/>
    </source>
</evidence>
<dbReference type="AlphaFoldDB" id="E6MFJ4"/>
<comment type="subcellular location">
    <subcellularLocation>
        <location evidence="9">Cytoplasm</location>
    </subcellularLocation>
</comment>
<dbReference type="STRING" id="887929.HMP0721_0777"/>
<evidence type="ECO:0000256" key="10">
    <source>
        <dbReference type="PROSITE-ProRule" id="PRU10125"/>
    </source>
</evidence>
<evidence type="ECO:0000256" key="4">
    <source>
        <dbReference type="ARBA" id="ARBA00022490"/>
    </source>
</evidence>
<evidence type="ECO:0000313" key="12">
    <source>
        <dbReference type="Proteomes" id="UP000004754"/>
    </source>
</evidence>
<dbReference type="HOGENOM" id="CLU_053306_3_0_9"/>
<name>E6MFJ4_9FIRM</name>
<dbReference type="eggNOG" id="COG0253">
    <property type="taxonomic scope" value="Bacteria"/>
</dbReference>
<evidence type="ECO:0000256" key="3">
    <source>
        <dbReference type="ARBA" id="ARBA00013080"/>
    </source>
</evidence>
<protein>
    <recommendedName>
        <fullName evidence="3 9">Diaminopimelate epimerase</fullName>
        <shortName evidence="9">DAP epimerase</shortName>
        <ecNumber evidence="3 9">5.1.1.7</ecNumber>
    </recommendedName>
    <alternativeName>
        <fullName evidence="9">PLP-independent amino acid racemase</fullName>
    </alternativeName>
</protein>
<dbReference type="PANTHER" id="PTHR31689:SF0">
    <property type="entry name" value="DIAMINOPIMELATE EPIMERASE"/>
    <property type="match status" value="1"/>
</dbReference>
<keyword evidence="6 9" id="KW-0457">Lysine biosynthesis</keyword>
<feature type="binding site" evidence="9">
    <location>
        <begin position="72"/>
        <end position="73"/>
    </location>
    <ligand>
        <name>substrate</name>
    </ligand>
</feature>
<dbReference type="UniPathway" id="UPA00034">
    <property type="reaction ID" value="UER00025"/>
</dbReference>
<keyword evidence="12" id="KW-1185">Reference proteome</keyword>
<dbReference type="SUPFAM" id="SSF54506">
    <property type="entry name" value="Diaminopimelate epimerase-like"/>
    <property type="match status" value="2"/>
</dbReference>
<keyword evidence="5 9" id="KW-0028">Amino-acid biosynthesis</keyword>
<dbReference type="Proteomes" id="UP000004754">
    <property type="component" value="Unassembled WGS sequence"/>
</dbReference>
<evidence type="ECO:0000256" key="8">
    <source>
        <dbReference type="ARBA" id="ARBA00051712"/>
    </source>
</evidence>
<evidence type="ECO:0000313" key="11">
    <source>
        <dbReference type="EMBL" id="EFV02181.1"/>
    </source>
</evidence>
<feature type="binding site" evidence="9">
    <location>
        <position position="62"/>
    </location>
    <ligand>
        <name>substrate</name>
    </ligand>
</feature>
<dbReference type="InterPro" id="IPR018510">
    <property type="entry name" value="DAP_epimerase_AS"/>
</dbReference>
<comment type="function">
    <text evidence="9">Catalyzes the stereoinversion of LL-2,6-diaminopimelate (L,L-DAP) to meso-diaminopimelate (meso-DAP), a precursor of L-lysine and an essential component of the bacterial peptidoglycan.</text>
</comment>
<keyword evidence="4 9" id="KW-0963">Cytoplasm</keyword>
<evidence type="ECO:0000256" key="1">
    <source>
        <dbReference type="ARBA" id="ARBA00005196"/>
    </source>
</evidence>
<dbReference type="PROSITE" id="PS01326">
    <property type="entry name" value="DAP_EPIMERASE"/>
    <property type="match status" value="1"/>
</dbReference>
<accession>E6MFJ4</accession>
<feature type="active site" description="Proton donor" evidence="9">
    <location>
        <position position="71"/>
    </location>
</feature>
<reference evidence="11 12" key="1">
    <citation type="submission" date="2010-12" db="EMBL/GenBank/DDBJ databases">
        <authorList>
            <person name="Muzny D."/>
            <person name="Qin X."/>
            <person name="Deng J."/>
            <person name="Jiang H."/>
            <person name="Liu Y."/>
            <person name="Qu J."/>
            <person name="Song X.-Z."/>
            <person name="Zhang L."/>
            <person name="Thornton R."/>
            <person name="Coyle M."/>
            <person name="Francisco L."/>
            <person name="Jackson L."/>
            <person name="Javaid M."/>
            <person name="Korchina V."/>
            <person name="Kovar C."/>
            <person name="Mata R."/>
            <person name="Mathew T."/>
            <person name="Ngo R."/>
            <person name="Nguyen L."/>
            <person name="Nguyen N."/>
            <person name="Okwuonu G."/>
            <person name="Ongeri F."/>
            <person name="Pham C."/>
            <person name="Simmons D."/>
            <person name="Wilczek-Boney K."/>
            <person name="Hale W."/>
            <person name="Jakkamsetti A."/>
            <person name="Pham P."/>
            <person name="Ruth R."/>
            <person name="San Lucas F."/>
            <person name="Warren J."/>
            <person name="Zhang J."/>
            <person name="Zhao Z."/>
            <person name="Zhou C."/>
            <person name="Zhu D."/>
            <person name="Lee S."/>
            <person name="Bess C."/>
            <person name="Blankenburg K."/>
            <person name="Forbes L."/>
            <person name="Fu Q."/>
            <person name="Gubbala S."/>
            <person name="Hirani K."/>
            <person name="Jayaseelan J.C."/>
            <person name="Lara F."/>
            <person name="Munidasa M."/>
            <person name="Palculict T."/>
            <person name="Patil S."/>
            <person name="Pu L.-L."/>
            <person name="Saada N."/>
            <person name="Tang L."/>
            <person name="Weissenberger G."/>
            <person name="Zhu Y."/>
            <person name="Hemphill L."/>
            <person name="Shang Y."/>
            <person name="Youmans B."/>
            <person name="Ayvaz T."/>
            <person name="Ross M."/>
            <person name="Santibanez J."/>
            <person name="Aqrawi P."/>
            <person name="Gross S."/>
            <person name="Joshi V."/>
            <person name="Fowler G."/>
            <person name="Nazareth L."/>
            <person name="Reid J."/>
            <person name="Worley K."/>
            <person name="Petrosino J."/>
            <person name="Highlander S."/>
            <person name="Gibbs R."/>
        </authorList>
    </citation>
    <scope>NUCLEOTIDE SEQUENCE [LARGE SCALE GENOMIC DNA]</scope>
    <source>
        <strain evidence="11 12">ATCC 23263</strain>
    </source>
</reference>
<comment type="pathway">
    <text evidence="1 9">Amino-acid biosynthesis; L-lysine biosynthesis via DAP pathway; DL-2,6-diaminopimelate from LL-2,6-diaminopimelate: step 1/1.</text>
</comment>
<dbReference type="FunFam" id="3.10.310.10:FF:000001">
    <property type="entry name" value="Diaminopimelate epimerase"/>
    <property type="match status" value="1"/>
</dbReference>